<feature type="transmembrane region" description="Helical" evidence="7">
    <location>
        <begin position="437"/>
        <end position="455"/>
    </location>
</feature>
<feature type="transmembrane region" description="Helical" evidence="7">
    <location>
        <begin position="139"/>
        <end position="160"/>
    </location>
</feature>
<keyword evidence="10" id="KW-1185">Reference proteome</keyword>
<dbReference type="Proteomes" id="UP000051461">
    <property type="component" value="Unassembled WGS sequence"/>
</dbReference>
<accession>A0A0R1GZ77</accession>
<feature type="transmembrane region" description="Helical" evidence="7">
    <location>
        <begin position="405"/>
        <end position="425"/>
    </location>
</feature>
<sequence length="469" mass="50155">MQTTTKPTNLFWTFLPLSLVLFMSSLDQTITTTALSGIVADLGQLNLSSWIITGFMLTSAVMTLIFGKLGDIFGRKNILQIALAIFLLGSLMSGLATSMPFLIAARVFQGIGAGGLNSLVQAVMADVVPARSRGKYQALFGLISMISLVAGPILGGYFVQFLSWRWIFFINLPIGVIALILQAFKLHLPRNNAQTQKIDYLGGLLATAFTTFTLLVVTLGGQSVAWNSGSMYTMIAIAIVSLVAYLLVEHRQKDSALTPLSLFKNGTFVNASIMFALSTAVLFVSMIFIPMFAQTIAHVSASQSGFYIAPTMVAMIVATMIAGSVIEKTGKYKIFPIIGAVLVGIGFFGLGRLTAYSSTWLIMLWQIPIGLGVGLFTQISLLAGQNTVAIKDLGTATGVLNFFKTLGGAFGSAIYGVILAVTLAAHSSHALVAYQTVFNWTIPVAIVLLVLALALKEEPLSDEVLAYEE</sequence>
<reference evidence="9 10" key="1">
    <citation type="journal article" date="2015" name="Genome Announc.">
        <title>Expanding the biotechnology potential of lactobacilli through comparative genomics of 213 strains and associated genera.</title>
        <authorList>
            <person name="Sun Z."/>
            <person name="Harris H.M."/>
            <person name="McCann A."/>
            <person name="Guo C."/>
            <person name="Argimon S."/>
            <person name="Zhang W."/>
            <person name="Yang X."/>
            <person name="Jeffery I.B."/>
            <person name="Cooney J.C."/>
            <person name="Kagawa T.F."/>
            <person name="Liu W."/>
            <person name="Song Y."/>
            <person name="Salvetti E."/>
            <person name="Wrobel A."/>
            <person name="Rasinkangas P."/>
            <person name="Parkhill J."/>
            <person name="Rea M.C."/>
            <person name="O'Sullivan O."/>
            <person name="Ritari J."/>
            <person name="Douillard F.P."/>
            <person name="Paul Ross R."/>
            <person name="Yang R."/>
            <person name="Briner A.E."/>
            <person name="Felis G.E."/>
            <person name="de Vos W.M."/>
            <person name="Barrangou R."/>
            <person name="Klaenhammer T.R."/>
            <person name="Caufield P.W."/>
            <person name="Cui Y."/>
            <person name="Zhang H."/>
            <person name="O'Toole P.W."/>
        </authorList>
    </citation>
    <scope>NUCLEOTIDE SEQUENCE [LARGE SCALE GENOMIC DNA]</scope>
    <source>
        <strain evidence="9 10">DSM 20003</strain>
    </source>
</reference>
<feature type="transmembrane region" description="Helical" evidence="7">
    <location>
        <begin position="231"/>
        <end position="248"/>
    </location>
</feature>
<dbReference type="AlphaFoldDB" id="A0A0R1GZ77"/>
<evidence type="ECO:0000256" key="2">
    <source>
        <dbReference type="ARBA" id="ARBA00022448"/>
    </source>
</evidence>
<dbReference type="SUPFAM" id="SSF103473">
    <property type="entry name" value="MFS general substrate transporter"/>
    <property type="match status" value="1"/>
</dbReference>
<dbReference type="PANTHER" id="PTHR23501">
    <property type="entry name" value="MAJOR FACILITATOR SUPERFAMILY"/>
    <property type="match status" value="1"/>
</dbReference>
<feature type="transmembrane region" description="Helical" evidence="7">
    <location>
        <begin position="200"/>
        <end position="219"/>
    </location>
</feature>
<evidence type="ECO:0000256" key="3">
    <source>
        <dbReference type="ARBA" id="ARBA00022475"/>
    </source>
</evidence>
<dbReference type="InterPro" id="IPR011701">
    <property type="entry name" value="MFS"/>
</dbReference>
<comment type="caution">
    <text evidence="9">The sequence shown here is derived from an EMBL/GenBank/DDBJ whole genome shotgun (WGS) entry which is preliminary data.</text>
</comment>
<keyword evidence="6 7" id="KW-0472">Membrane</keyword>
<gene>
    <name evidence="9" type="ORF">FC07_GL002456</name>
</gene>
<dbReference type="STRING" id="1423726.FC07_GL002456"/>
<dbReference type="PROSITE" id="PS50850">
    <property type="entry name" value="MFS"/>
    <property type="match status" value="1"/>
</dbReference>
<dbReference type="RefSeq" id="WP_057904285.1">
    <property type="nucleotide sequence ID" value="NZ_AZDA01000043.1"/>
</dbReference>
<dbReference type="GO" id="GO:0005886">
    <property type="term" value="C:plasma membrane"/>
    <property type="evidence" value="ECO:0007669"/>
    <property type="project" value="UniProtKB-SubCell"/>
</dbReference>
<evidence type="ECO:0000256" key="6">
    <source>
        <dbReference type="ARBA" id="ARBA00023136"/>
    </source>
</evidence>
<dbReference type="GO" id="GO:0022857">
    <property type="term" value="F:transmembrane transporter activity"/>
    <property type="evidence" value="ECO:0007669"/>
    <property type="project" value="InterPro"/>
</dbReference>
<dbReference type="NCBIfam" id="TIGR00711">
    <property type="entry name" value="efflux_EmrB"/>
    <property type="match status" value="1"/>
</dbReference>
<evidence type="ECO:0000256" key="5">
    <source>
        <dbReference type="ARBA" id="ARBA00022989"/>
    </source>
</evidence>
<dbReference type="PRINTS" id="PR01036">
    <property type="entry name" value="TCRTETB"/>
</dbReference>
<feature type="domain" description="Major facilitator superfamily (MFS) profile" evidence="8">
    <location>
        <begin position="13"/>
        <end position="460"/>
    </location>
</feature>
<evidence type="ECO:0000256" key="1">
    <source>
        <dbReference type="ARBA" id="ARBA00004651"/>
    </source>
</evidence>
<feature type="transmembrane region" description="Helical" evidence="7">
    <location>
        <begin position="268"/>
        <end position="293"/>
    </location>
</feature>
<dbReference type="FunFam" id="1.20.1720.10:FF:000004">
    <property type="entry name" value="EmrB/QacA family drug resistance transporter"/>
    <property type="match status" value="1"/>
</dbReference>
<dbReference type="InterPro" id="IPR036259">
    <property type="entry name" value="MFS_trans_sf"/>
</dbReference>
<feature type="transmembrane region" description="Helical" evidence="7">
    <location>
        <begin position="45"/>
        <end position="66"/>
    </location>
</feature>
<name>A0A0R1GZ77_9LACO</name>
<protein>
    <submittedName>
        <fullName evidence="9">Multidrug transport protein</fullName>
    </submittedName>
</protein>
<evidence type="ECO:0000256" key="7">
    <source>
        <dbReference type="SAM" id="Phobius"/>
    </source>
</evidence>
<feature type="transmembrane region" description="Helical" evidence="7">
    <location>
        <begin position="305"/>
        <end position="322"/>
    </location>
</feature>
<organism evidence="9 10">
    <name type="scientific">Loigolactobacillus bifermentans DSM 20003</name>
    <dbReference type="NCBI Taxonomy" id="1423726"/>
    <lineage>
        <taxon>Bacteria</taxon>
        <taxon>Bacillati</taxon>
        <taxon>Bacillota</taxon>
        <taxon>Bacilli</taxon>
        <taxon>Lactobacillales</taxon>
        <taxon>Lactobacillaceae</taxon>
        <taxon>Loigolactobacillus</taxon>
    </lineage>
</organism>
<evidence type="ECO:0000313" key="9">
    <source>
        <dbReference type="EMBL" id="KRK39487.1"/>
    </source>
</evidence>
<dbReference type="InterPro" id="IPR020846">
    <property type="entry name" value="MFS_dom"/>
</dbReference>
<feature type="transmembrane region" description="Helical" evidence="7">
    <location>
        <begin position="78"/>
        <end position="101"/>
    </location>
</feature>
<evidence type="ECO:0000259" key="8">
    <source>
        <dbReference type="PROSITE" id="PS50850"/>
    </source>
</evidence>
<evidence type="ECO:0000313" key="10">
    <source>
        <dbReference type="Proteomes" id="UP000051461"/>
    </source>
</evidence>
<dbReference type="PATRIC" id="fig|1423726.3.peg.2549"/>
<comment type="subcellular location">
    <subcellularLocation>
        <location evidence="1">Cell membrane</location>
        <topology evidence="1">Multi-pass membrane protein</topology>
    </subcellularLocation>
</comment>
<dbReference type="Gene3D" id="1.20.1250.20">
    <property type="entry name" value="MFS general substrate transporter like domains"/>
    <property type="match status" value="1"/>
</dbReference>
<feature type="transmembrane region" description="Helical" evidence="7">
    <location>
        <begin position="166"/>
        <end position="188"/>
    </location>
</feature>
<keyword evidence="5 7" id="KW-1133">Transmembrane helix</keyword>
<keyword evidence="3" id="KW-1003">Cell membrane</keyword>
<dbReference type="EMBL" id="AZDA01000043">
    <property type="protein sequence ID" value="KRK39487.1"/>
    <property type="molecule type" value="Genomic_DNA"/>
</dbReference>
<keyword evidence="2" id="KW-0813">Transport</keyword>
<dbReference type="InterPro" id="IPR004638">
    <property type="entry name" value="EmrB-like"/>
</dbReference>
<evidence type="ECO:0000256" key="4">
    <source>
        <dbReference type="ARBA" id="ARBA00022692"/>
    </source>
</evidence>
<keyword evidence="4 7" id="KW-0812">Transmembrane</keyword>
<dbReference type="PANTHER" id="PTHR23501:SF197">
    <property type="entry name" value="COMD"/>
    <property type="match status" value="1"/>
</dbReference>
<feature type="transmembrane region" description="Helical" evidence="7">
    <location>
        <begin position="360"/>
        <end position="384"/>
    </location>
</feature>
<dbReference type="Gene3D" id="1.20.1720.10">
    <property type="entry name" value="Multidrug resistance protein D"/>
    <property type="match status" value="1"/>
</dbReference>
<proteinExistence type="predicted"/>
<feature type="transmembrane region" description="Helical" evidence="7">
    <location>
        <begin position="334"/>
        <end position="354"/>
    </location>
</feature>
<dbReference type="CDD" id="cd17502">
    <property type="entry name" value="MFS_Azr1_MDR_like"/>
    <property type="match status" value="1"/>
</dbReference>
<dbReference type="Pfam" id="PF07690">
    <property type="entry name" value="MFS_1"/>
    <property type="match status" value="1"/>
</dbReference>